<dbReference type="Pfam" id="PF00078">
    <property type="entry name" value="RVT_1"/>
    <property type="match status" value="1"/>
</dbReference>
<dbReference type="NCBIfam" id="TIGR04416">
    <property type="entry name" value="group_II_RT_mat"/>
    <property type="match status" value="1"/>
</dbReference>
<keyword evidence="4" id="KW-0695">RNA-directed DNA polymerase</keyword>
<gene>
    <name evidence="4" type="ORF">SAMN05443248_5728</name>
</gene>
<keyword evidence="4" id="KW-0808">Transferase</keyword>
<evidence type="ECO:0000259" key="3">
    <source>
        <dbReference type="PROSITE" id="PS50878"/>
    </source>
</evidence>
<dbReference type="CDD" id="cd01651">
    <property type="entry name" value="RT_G2_intron"/>
    <property type="match status" value="1"/>
</dbReference>
<evidence type="ECO:0000256" key="1">
    <source>
        <dbReference type="ARBA" id="ARBA00034120"/>
    </source>
</evidence>
<keyword evidence="4" id="KW-0548">Nucleotidyltransferase</keyword>
<sequence>MMNGRGESDSAIVAGKPTNKAERSAAEPAEPRAEAKGNAGQQSTRRAQNRVSVSQALERIRQTARQRKKEKFTALFHHVSVDHLEEAFFELKENAARGVDGLTCRDYEQHLERNLEDLHARVHRGAYRALPSRRVYIPKPDGRRRPIAVAALEDKIVQRATAAVLSAIYEEDFLGFSYGFRRGRGTHDAMDALLVGITSTKVNWILDADIRSFFDTVSQEWLIKFVEHRVGDRRIIRLIQKWLKAGVLEDGIVTVSDKGTGQGSVISPLLANLYLHYVLDLWAERWRRREATGDMIIVRYADDFIAGFEHETDARRFWNEMRERLQEFALSLHSEKTRLIKFGRFAAANRKRRGLGKPETFSFLGFTFICSKTRRGKFQIKRKSRRDRMRAKLQAIKQELRRSMHQPIPQQGRWLQQVVTGYFNYHAVPTNGPTLTAFLFHVTNLWRRTLRQRSQKDWTTWERTKRLADDWLPKPRILHPWPERRFAVRHPRWEPYARIGPVRICAGGAR</sequence>
<name>A0A1M5V2R3_9BRAD</name>
<dbReference type="Proteomes" id="UP000189796">
    <property type="component" value="Chromosome I"/>
</dbReference>
<dbReference type="InterPro" id="IPR043502">
    <property type="entry name" value="DNA/RNA_pol_sf"/>
</dbReference>
<evidence type="ECO:0000256" key="2">
    <source>
        <dbReference type="SAM" id="MobiDB-lite"/>
    </source>
</evidence>
<dbReference type="PANTHER" id="PTHR34047">
    <property type="entry name" value="NUCLEAR INTRON MATURASE 1, MITOCHONDRIAL-RELATED"/>
    <property type="match status" value="1"/>
</dbReference>
<feature type="compositionally biased region" description="Basic and acidic residues" evidence="2">
    <location>
        <begin position="19"/>
        <end position="35"/>
    </location>
</feature>
<protein>
    <submittedName>
        <fullName evidence="4">Group II intron reverse transcriptase/maturase</fullName>
    </submittedName>
</protein>
<dbReference type="GO" id="GO:0003964">
    <property type="term" value="F:RNA-directed DNA polymerase activity"/>
    <property type="evidence" value="ECO:0007669"/>
    <property type="project" value="UniProtKB-KW"/>
</dbReference>
<feature type="domain" description="Reverse transcriptase" evidence="3">
    <location>
        <begin position="118"/>
        <end position="368"/>
    </location>
</feature>
<dbReference type="InterPro" id="IPR030931">
    <property type="entry name" value="Group_II_RT_mat"/>
</dbReference>
<dbReference type="SUPFAM" id="SSF56672">
    <property type="entry name" value="DNA/RNA polymerases"/>
    <property type="match status" value="1"/>
</dbReference>
<evidence type="ECO:0000313" key="5">
    <source>
        <dbReference type="Proteomes" id="UP000189796"/>
    </source>
</evidence>
<dbReference type="InterPro" id="IPR000477">
    <property type="entry name" value="RT_dom"/>
</dbReference>
<dbReference type="EMBL" id="LT670817">
    <property type="protein sequence ID" value="SHH69509.1"/>
    <property type="molecule type" value="Genomic_DNA"/>
</dbReference>
<organism evidence="4 5">
    <name type="scientific">Bradyrhizobium erythrophlei</name>
    <dbReference type="NCBI Taxonomy" id="1437360"/>
    <lineage>
        <taxon>Bacteria</taxon>
        <taxon>Pseudomonadati</taxon>
        <taxon>Pseudomonadota</taxon>
        <taxon>Alphaproteobacteria</taxon>
        <taxon>Hyphomicrobiales</taxon>
        <taxon>Nitrobacteraceae</taxon>
        <taxon>Bradyrhizobium</taxon>
    </lineage>
</organism>
<dbReference type="InterPro" id="IPR051083">
    <property type="entry name" value="GrpII_Intron_Splice-Mob/Def"/>
</dbReference>
<evidence type="ECO:0000313" key="4">
    <source>
        <dbReference type="EMBL" id="SHH69509.1"/>
    </source>
</evidence>
<dbReference type="AlphaFoldDB" id="A0A1M5V2R3"/>
<accession>A0A1M5V2R3</accession>
<dbReference type="RefSeq" id="WP_172842678.1">
    <property type="nucleotide sequence ID" value="NZ_LT670817.1"/>
</dbReference>
<reference evidence="4 5" key="1">
    <citation type="submission" date="2016-11" db="EMBL/GenBank/DDBJ databases">
        <authorList>
            <person name="Jaros S."/>
            <person name="Januszkiewicz K."/>
            <person name="Wedrychowicz H."/>
        </authorList>
    </citation>
    <scope>NUCLEOTIDE SEQUENCE [LARGE SCALE GENOMIC DNA]</scope>
    <source>
        <strain evidence="4 5">GAS138</strain>
    </source>
</reference>
<dbReference type="PROSITE" id="PS50878">
    <property type="entry name" value="RT_POL"/>
    <property type="match status" value="1"/>
</dbReference>
<comment type="similarity">
    <text evidence="1">Belongs to the bacterial reverse transcriptase family.</text>
</comment>
<feature type="compositionally biased region" description="Polar residues" evidence="2">
    <location>
        <begin position="39"/>
        <end position="55"/>
    </location>
</feature>
<dbReference type="PANTHER" id="PTHR34047:SF8">
    <property type="entry name" value="PROTEIN YKFC"/>
    <property type="match status" value="1"/>
</dbReference>
<feature type="region of interest" description="Disordered" evidence="2">
    <location>
        <begin position="1"/>
        <end position="55"/>
    </location>
</feature>
<proteinExistence type="inferred from homology"/>